<keyword evidence="2" id="KW-1185">Reference proteome</keyword>
<gene>
    <name evidence="1" type="ORF">SAMN05421818_10463</name>
</gene>
<reference evidence="2" key="1">
    <citation type="submission" date="2016-10" db="EMBL/GenBank/DDBJ databases">
        <authorList>
            <person name="Varghese N."/>
            <person name="Submissions S."/>
        </authorList>
    </citation>
    <scope>NUCLEOTIDE SEQUENCE [LARGE SCALE GENOMIC DNA]</scope>
    <source>
        <strain evidence="2">DSM 23313</strain>
    </source>
</reference>
<dbReference type="RefSeq" id="WP_090406122.1">
    <property type="nucleotide sequence ID" value="NZ_FNDQ01000004.1"/>
</dbReference>
<evidence type="ECO:0000313" key="1">
    <source>
        <dbReference type="EMBL" id="SDH45122.1"/>
    </source>
</evidence>
<evidence type="ECO:0008006" key="3">
    <source>
        <dbReference type="Google" id="ProtNLM"/>
    </source>
</evidence>
<proteinExistence type="predicted"/>
<dbReference type="EMBL" id="FNDQ01000004">
    <property type="protein sequence ID" value="SDH45122.1"/>
    <property type="molecule type" value="Genomic_DNA"/>
</dbReference>
<dbReference type="Proteomes" id="UP000243588">
    <property type="component" value="Unassembled WGS sequence"/>
</dbReference>
<organism evidence="1 2">
    <name type="scientific">Myroides phaeus</name>
    <dbReference type="NCBI Taxonomy" id="702745"/>
    <lineage>
        <taxon>Bacteria</taxon>
        <taxon>Pseudomonadati</taxon>
        <taxon>Bacteroidota</taxon>
        <taxon>Flavobacteriia</taxon>
        <taxon>Flavobacteriales</taxon>
        <taxon>Flavobacteriaceae</taxon>
        <taxon>Myroides</taxon>
    </lineage>
</organism>
<dbReference type="PROSITE" id="PS51257">
    <property type="entry name" value="PROKAR_LIPOPROTEIN"/>
    <property type="match status" value="1"/>
</dbReference>
<name>A0A1G8CI79_9FLAO</name>
<evidence type="ECO:0000313" key="2">
    <source>
        <dbReference type="Proteomes" id="UP000243588"/>
    </source>
</evidence>
<accession>A0A1G8CI79</accession>
<sequence>MKKIGYALMLAAMIAACSSDDNSVEGPKTEEGVLKTLKLQASTTTVVVGGEVTFALLDDAGKEVDGAVMLDGKEISKKYVFDKVGVFKVVGAKKGFNASNEVTITVSEKELAPLTLKASAVEVEVGQKVTFEVMSKDAAVKEGVKIFDLKANKELAGMEFVATAAGEFEFLAKGEGFADSEKVTVKVKEAVKTLGTKVTINGISHVLSSVNMELKMTKDDVTKAKPIDMGNGVYGNEYSFTIYLNQDDKNNSGFIFLDFLVENPTIKVDAAGKVTDFGKRVLPTSNSKIKWKAIWSSNDNYKVNNLGSSMKDAITVFEKITYDTTPYRTGSYNGELAVGIKYKAGDVNFNLDLEFNGKSILRERSE</sequence>
<dbReference type="AlphaFoldDB" id="A0A1G8CI79"/>
<protein>
    <recommendedName>
        <fullName evidence="3">Lipoprotein</fullName>
    </recommendedName>
</protein>